<dbReference type="EMBL" id="JACXVP010000010">
    <property type="protein sequence ID" value="KAG5579847.1"/>
    <property type="molecule type" value="Genomic_DNA"/>
</dbReference>
<keyword evidence="2" id="KW-1185">Reference proteome</keyword>
<accession>A0A9J5WWW2</accession>
<reference evidence="1 2" key="1">
    <citation type="submission" date="2020-09" db="EMBL/GenBank/DDBJ databases">
        <title>De no assembly of potato wild relative species, Solanum commersonii.</title>
        <authorList>
            <person name="Cho K."/>
        </authorList>
    </citation>
    <scope>NUCLEOTIDE SEQUENCE [LARGE SCALE GENOMIC DNA]</scope>
    <source>
        <strain evidence="1">LZ3.2</strain>
        <tissue evidence="1">Leaf</tissue>
    </source>
</reference>
<evidence type="ECO:0000313" key="2">
    <source>
        <dbReference type="Proteomes" id="UP000824120"/>
    </source>
</evidence>
<evidence type="ECO:0000313" key="1">
    <source>
        <dbReference type="EMBL" id="KAG5579847.1"/>
    </source>
</evidence>
<proteinExistence type="predicted"/>
<dbReference type="Proteomes" id="UP000824120">
    <property type="component" value="Chromosome 10"/>
</dbReference>
<protein>
    <submittedName>
        <fullName evidence="1">Uncharacterized protein</fullName>
    </submittedName>
</protein>
<organism evidence="1 2">
    <name type="scientific">Solanum commersonii</name>
    <name type="common">Commerson's wild potato</name>
    <name type="synonym">Commerson's nightshade</name>
    <dbReference type="NCBI Taxonomy" id="4109"/>
    <lineage>
        <taxon>Eukaryota</taxon>
        <taxon>Viridiplantae</taxon>
        <taxon>Streptophyta</taxon>
        <taxon>Embryophyta</taxon>
        <taxon>Tracheophyta</taxon>
        <taxon>Spermatophyta</taxon>
        <taxon>Magnoliopsida</taxon>
        <taxon>eudicotyledons</taxon>
        <taxon>Gunneridae</taxon>
        <taxon>Pentapetalae</taxon>
        <taxon>asterids</taxon>
        <taxon>lamiids</taxon>
        <taxon>Solanales</taxon>
        <taxon>Solanaceae</taxon>
        <taxon>Solanoideae</taxon>
        <taxon>Solaneae</taxon>
        <taxon>Solanum</taxon>
    </lineage>
</organism>
<comment type="caution">
    <text evidence="1">The sequence shown here is derived from an EMBL/GenBank/DDBJ whole genome shotgun (WGS) entry which is preliminary data.</text>
</comment>
<sequence>MSLSPKVMSRFACSAGSCRFSLHLWNNKLNKWRDTTFNPMVKEYRSVKGQSLANSSGSTHASVFVKV</sequence>
<feature type="non-terminal residue" evidence="1">
    <location>
        <position position="67"/>
    </location>
</feature>
<dbReference type="AlphaFoldDB" id="A0A9J5WWW2"/>
<gene>
    <name evidence="1" type="ORF">H5410_050474</name>
</gene>
<name>A0A9J5WWW2_SOLCO</name>